<dbReference type="SUPFAM" id="SSF47384">
    <property type="entry name" value="Homodimeric domain of signal transducing histidine kinase"/>
    <property type="match status" value="1"/>
</dbReference>
<evidence type="ECO:0000256" key="2">
    <source>
        <dbReference type="ARBA" id="ARBA00012438"/>
    </source>
</evidence>
<evidence type="ECO:0000256" key="3">
    <source>
        <dbReference type="ARBA" id="ARBA00022553"/>
    </source>
</evidence>
<keyword evidence="4" id="KW-0808">Transferase</keyword>
<keyword evidence="3" id="KW-0597">Phosphoprotein</keyword>
<dbReference type="Gene3D" id="3.30.565.10">
    <property type="entry name" value="Histidine kinase-like ATPase, C-terminal domain"/>
    <property type="match status" value="1"/>
</dbReference>
<feature type="domain" description="Histidine kinase" evidence="6">
    <location>
        <begin position="222"/>
        <end position="443"/>
    </location>
</feature>
<dbReference type="GO" id="GO:0000155">
    <property type="term" value="F:phosphorelay sensor kinase activity"/>
    <property type="evidence" value="ECO:0007669"/>
    <property type="project" value="InterPro"/>
</dbReference>
<dbReference type="PANTHER" id="PTHR43047">
    <property type="entry name" value="TWO-COMPONENT HISTIDINE PROTEIN KINASE"/>
    <property type="match status" value="1"/>
</dbReference>
<dbReference type="InterPro" id="IPR036097">
    <property type="entry name" value="HisK_dim/P_sf"/>
</dbReference>
<name>A0A6J4I464_9PROT</name>
<dbReference type="AlphaFoldDB" id="A0A6J4I464"/>
<evidence type="ECO:0000313" key="7">
    <source>
        <dbReference type="EMBL" id="CAA9239804.1"/>
    </source>
</evidence>
<dbReference type="SMART" id="SM00388">
    <property type="entry name" value="HisKA"/>
    <property type="match status" value="1"/>
</dbReference>
<dbReference type="FunFam" id="3.30.565.10:FF:000006">
    <property type="entry name" value="Sensor histidine kinase WalK"/>
    <property type="match status" value="1"/>
</dbReference>
<proteinExistence type="predicted"/>
<dbReference type="PRINTS" id="PR00344">
    <property type="entry name" value="BCTRLSENSOR"/>
</dbReference>
<dbReference type="InterPro" id="IPR005467">
    <property type="entry name" value="His_kinase_dom"/>
</dbReference>
<dbReference type="SMART" id="SM00387">
    <property type="entry name" value="HATPase_c"/>
    <property type="match status" value="1"/>
</dbReference>
<keyword evidence="5" id="KW-0418">Kinase</keyword>
<comment type="catalytic activity">
    <reaction evidence="1">
        <text>ATP + protein L-histidine = ADP + protein N-phospho-L-histidine.</text>
        <dbReference type="EC" id="2.7.13.3"/>
    </reaction>
</comment>
<evidence type="ECO:0000256" key="4">
    <source>
        <dbReference type="ARBA" id="ARBA00022679"/>
    </source>
</evidence>
<reference evidence="7" key="1">
    <citation type="submission" date="2020-02" db="EMBL/GenBank/DDBJ databases">
        <authorList>
            <person name="Meier V. D."/>
        </authorList>
    </citation>
    <scope>NUCLEOTIDE SEQUENCE</scope>
    <source>
        <strain evidence="7">AVDCRST_MAG27</strain>
    </source>
</reference>
<evidence type="ECO:0000259" key="6">
    <source>
        <dbReference type="PROSITE" id="PS50109"/>
    </source>
</evidence>
<dbReference type="EC" id="2.7.13.3" evidence="2"/>
<dbReference type="Gene3D" id="1.10.287.130">
    <property type="match status" value="1"/>
</dbReference>
<evidence type="ECO:0000256" key="1">
    <source>
        <dbReference type="ARBA" id="ARBA00000085"/>
    </source>
</evidence>
<dbReference type="InterPro" id="IPR003661">
    <property type="entry name" value="HisK_dim/P_dom"/>
</dbReference>
<sequence length="450" mass="48594">MATSAPLASLGQVERELAYYRRECNDLGARLLRLQEEQSQAFREARRSRTVAKLIREAYRLADMHMTAEEIGAALLEVVVENALCDGAALLQQDAVEAGCFHVVHAIGQVAAPTVRLTMPPGFFFTTARSVLEPQAYALTSILGLPYILWAHDRSTGHALILGNRSESNVSRPYEPGDQELIEGALSVYIDVLLRKQAETELRAAKATAERASEARARFLATLTHELRTPLTAIIGFSEMMLPGSHYQLTQGDVGRYAGHIQDGGRHLLALIDGILDYSSLEQALPRLSPQWLPAEAVLAETVSLVAGLAQTREVAVEILPTEQPVAVFVDPLRFRQVLQNLLGNAVKFAPAGSLVEVAVAREACGGAVFSVRDHGIGMQLEDIPRALEPFQQLDSGLARKAGGVGLGLPIAKGLVEAHGGSLSLESAPGEGTTARVMLPAERVREQARR</sequence>
<dbReference type="Pfam" id="PF02518">
    <property type="entry name" value="HATPase_c"/>
    <property type="match status" value="1"/>
</dbReference>
<dbReference type="EMBL" id="CADCTD010000058">
    <property type="protein sequence ID" value="CAA9239804.1"/>
    <property type="molecule type" value="Genomic_DNA"/>
</dbReference>
<dbReference type="PROSITE" id="PS50109">
    <property type="entry name" value="HIS_KIN"/>
    <property type="match status" value="1"/>
</dbReference>
<organism evidence="7">
    <name type="scientific">uncultured Craurococcus sp</name>
    <dbReference type="NCBI Taxonomy" id="1135998"/>
    <lineage>
        <taxon>Bacteria</taxon>
        <taxon>Pseudomonadati</taxon>
        <taxon>Pseudomonadota</taxon>
        <taxon>Alphaproteobacteria</taxon>
        <taxon>Acetobacterales</taxon>
        <taxon>Acetobacteraceae</taxon>
        <taxon>Craurococcus</taxon>
        <taxon>environmental samples</taxon>
    </lineage>
</organism>
<dbReference type="CDD" id="cd00082">
    <property type="entry name" value="HisKA"/>
    <property type="match status" value="1"/>
</dbReference>
<dbReference type="SUPFAM" id="SSF55874">
    <property type="entry name" value="ATPase domain of HSP90 chaperone/DNA topoisomerase II/histidine kinase"/>
    <property type="match status" value="1"/>
</dbReference>
<dbReference type="CDD" id="cd16922">
    <property type="entry name" value="HATPase_EvgS-ArcB-TorS-like"/>
    <property type="match status" value="1"/>
</dbReference>
<dbReference type="InterPro" id="IPR036890">
    <property type="entry name" value="HATPase_C_sf"/>
</dbReference>
<protein>
    <recommendedName>
        <fullName evidence="2">histidine kinase</fullName>
        <ecNumber evidence="2">2.7.13.3</ecNumber>
    </recommendedName>
</protein>
<dbReference type="Pfam" id="PF00512">
    <property type="entry name" value="HisKA"/>
    <property type="match status" value="1"/>
</dbReference>
<accession>A0A6J4I464</accession>
<dbReference type="InterPro" id="IPR003594">
    <property type="entry name" value="HATPase_dom"/>
</dbReference>
<dbReference type="InterPro" id="IPR004358">
    <property type="entry name" value="Sig_transdc_His_kin-like_C"/>
</dbReference>
<evidence type="ECO:0000256" key="5">
    <source>
        <dbReference type="ARBA" id="ARBA00022777"/>
    </source>
</evidence>
<gene>
    <name evidence="7" type="ORF">AVDCRST_MAG27-1472</name>
</gene>